<name>A0A9X8EIM6_PSEPU</name>
<gene>
    <name evidence="1" type="ORF">EDF85_3737</name>
</gene>
<dbReference type="EMBL" id="RJUR01000015">
    <property type="protein sequence ID" value="ROQ48006.1"/>
    <property type="molecule type" value="Genomic_DNA"/>
</dbReference>
<accession>A0A9X8EIM6</accession>
<protein>
    <recommendedName>
        <fullName evidence="3">Molecular chaperone Tir</fullName>
    </recommendedName>
</protein>
<evidence type="ECO:0000313" key="2">
    <source>
        <dbReference type="Proteomes" id="UP000269115"/>
    </source>
</evidence>
<comment type="caution">
    <text evidence="1">The sequence shown here is derived from an EMBL/GenBank/DDBJ whole genome shotgun (WGS) entry which is preliminary data.</text>
</comment>
<reference evidence="1 2" key="1">
    <citation type="submission" date="2018-11" db="EMBL/GenBank/DDBJ databases">
        <title>Genomic analyses of the natural microbiome of Caenorhabditis elegans.</title>
        <authorList>
            <person name="Samuel B."/>
        </authorList>
    </citation>
    <scope>NUCLEOTIDE SEQUENCE [LARGE SCALE GENOMIC DNA]</scope>
    <source>
        <strain evidence="1 2">BIGb0473</strain>
    </source>
</reference>
<organism evidence="1 2">
    <name type="scientific">Pseudomonas putida</name>
    <name type="common">Arthrobacter siderocapsulatus</name>
    <dbReference type="NCBI Taxonomy" id="303"/>
    <lineage>
        <taxon>Bacteria</taxon>
        <taxon>Pseudomonadati</taxon>
        <taxon>Pseudomonadota</taxon>
        <taxon>Gammaproteobacteria</taxon>
        <taxon>Pseudomonadales</taxon>
        <taxon>Pseudomonadaceae</taxon>
        <taxon>Pseudomonas</taxon>
    </lineage>
</organism>
<dbReference type="RefSeq" id="WP_123753298.1">
    <property type="nucleotide sequence ID" value="NZ_RJUR01000015.1"/>
</dbReference>
<evidence type="ECO:0008006" key="3">
    <source>
        <dbReference type="Google" id="ProtNLM"/>
    </source>
</evidence>
<evidence type="ECO:0000313" key="1">
    <source>
        <dbReference type="EMBL" id="ROQ48006.1"/>
    </source>
</evidence>
<sequence>MPVSLLYCRNDLAAAMAIGEHLRLEGLATCLEAIDPQADDACTLTTLISRSLHSCTHLIVLVSGNTCGAWWVPFALGAAALADRRVATFQLGEPASPTYLGELPTMAQATDLDLFVSAYRLEHTLGRALNLPTQAAPGDNRCNAQHFQAELKASIGRGY</sequence>
<dbReference type="AlphaFoldDB" id="A0A9X8EIM6"/>
<proteinExistence type="predicted"/>
<dbReference type="Proteomes" id="UP000269115">
    <property type="component" value="Unassembled WGS sequence"/>
</dbReference>